<protein>
    <recommendedName>
        <fullName evidence="3">Ash family protein</fullName>
    </recommendedName>
</protein>
<accession>A0ABM7VPA4</accession>
<dbReference type="Proteomes" id="UP001320460">
    <property type="component" value="Chromosome"/>
</dbReference>
<evidence type="ECO:0000313" key="1">
    <source>
        <dbReference type="EMBL" id="BDD48847.1"/>
    </source>
</evidence>
<gene>
    <name evidence="1" type="ORF">PDTA9734_03340</name>
</gene>
<proteinExistence type="predicted"/>
<reference evidence="1 2" key="1">
    <citation type="submission" date="2021-12" db="EMBL/GenBank/DDBJ databases">
        <title>Complete genome sequence of Phytobacter diazotrophicus TA9734.</title>
        <authorList>
            <person name="Kubota H."/>
            <person name="Nakayama Y."/>
            <person name="Ariyoshi T."/>
        </authorList>
    </citation>
    <scope>NUCLEOTIDE SEQUENCE [LARGE SCALE GENOMIC DNA]</scope>
    <source>
        <strain evidence="1 2">TA9734</strain>
    </source>
</reference>
<keyword evidence="2" id="KW-1185">Reference proteome</keyword>
<name>A0ABM7VPA4_9ENTR</name>
<dbReference type="EMBL" id="AP025334">
    <property type="protein sequence ID" value="BDD48847.1"/>
    <property type="molecule type" value="Genomic_DNA"/>
</dbReference>
<organism evidence="1 2">
    <name type="scientific">Phytobacter diazotrophicus</name>
    <dbReference type="NCBI Taxonomy" id="395631"/>
    <lineage>
        <taxon>Bacteria</taxon>
        <taxon>Pseudomonadati</taxon>
        <taxon>Pseudomonadota</taxon>
        <taxon>Gammaproteobacteria</taxon>
        <taxon>Enterobacterales</taxon>
        <taxon>Enterobacteriaceae</taxon>
        <taxon>Phytobacter</taxon>
    </lineage>
</organism>
<sequence>MFMAKCHLRTRERVKGNTAFPFTIPAAPQRNRCFALRSPPAPLPAVGLTRVTRPIPGARPSGQRVALFKIVPDDFVLSRQTSVRHPWRPDLAIGSSSHRFQRGLNPLAARSAPGGHKDVAVVVMRENESAMANKVEDVHSIYSFTVARVRHQPHPGSFYCIPSTPGSQRDIAGI</sequence>
<evidence type="ECO:0008006" key="3">
    <source>
        <dbReference type="Google" id="ProtNLM"/>
    </source>
</evidence>
<evidence type="ECO:0000313" key="2">
    <source>
        <dbReference type="Proteomes" id="UP001320460"/>
    </source>
</evidence>